<dbReference type="InterPro" id="IPR017930">
    <property type="entry name" value="Myb_dom"/>
</dbReference>
<keyword evidence="4" id="KW-0238">DNA-binding</keyword>
<evidence type="ECO:0000256" key="2">
    <source>
        <dbReference type="ARBA" id="ARBA00022737"/>
    </source>
</evidence>
<dbReference type="PROSITE" id="PS51294">
    <property type="entry name" value="HTH_MYB"/>
    <property type="match status" value="1"/>
</dbReference>
<comment type="caution">
    <text evidence="11">The sequence shown here is derived from an EMBL/GenBank/DDBJ whole genome shotgun (WGS) entry which is preliminary data.</text>
</comment>
<evidence type="ECO:0000256" key="3">
    <source>
        <dbReference type="ARBA" id="ARBA00023015"/>
    </source>
</evidence>
<feature type="domain" description="HTH myb-type" evidence="10">
    <location>
        <begin position="17"/>
        <end position="56"/>
    </location>
</feature>
<reference evidence="11 12" key="1">
    <citation type="journal article" date="2020" name="bioRxiv">
        <title>Sequence and annotation of 42 cannabis genomes reveals extensive copy number variation in cannabinoid synthesis and pathogen resistance genes.</title>
        <authorList>
            <person name="Mckernan K.J."/>
            <person name="Helbert Y."/>
            <person name="Kane L.T."/>
            <person name="Ebling H."/>
            <person name="Zhang L."/>
            <person name="Liu B."/>
            <person name="Eaton Z."/>
            <person name="Mclaughlin S."/>
            <person name="Kingan S."/>
            <person name="Baybayan P."/>
            <person name="Concepcion G."/>
            <person name="Jordan M."/>
            <person name="Riva A."/>
            <person name="Barbazuk W."/>
            <person name="Harkins T."/>
        </authorList>
    </citation>
    <scope>NUCLEOTIDE SEQUENCE [LARGE SCALE GENOMIC DNA]</scope>
    <source>
        <strain evidence="12">cv. Jamaican Lion 4</strain>
        <tissue evidence="11">Leaf</tissue>
    </source>
</reference>
<keyword evidence="7" id="KW-0539">Nucleus</keyword>
<proteinExistence type="predicted"/>
<evidence type="ECO:0000256" key="6">
    <source>
        <dbReference type="ARBA" id="ARBA00023163"/>
    </source>
</evidence>
<dbReference type="AlphaFoldDB" id="A0A7J6HFI6"/>
<keyword evidence="2" id="KW-0677">Repeat</keyword>
<evidence type="ECO:0000256" key="4">
    <source>
        <dbReference type="ARBA" id="ARBA00023125"/>
    </source>
</evidence>
<dbReference type="Gene3D" id="1.10.10.60">
    <property type="entry name" value="Homeodomain-like"/>
    <property type="match status" value="1"/>
</dbReference>
<dbReference type="CDD" id="cd00167">
    <property type="entry name" value="SANT"/>
    <property type="match status" value="1"/>
</dbReference>
<dbReference type="SUPFAM" id="SSF46689">
    <property type="entry name" value="Homeodomain-like"/>
    <property type="match status" value="1"/>
</dbReference>
<evidence type="ECO:0000313" key="11">
    <source>
        <dbReference type="EMBL" id="KAF4393825.1"/>
    </source>
</evidence>
<feature type="non-terminal residue" evidence="11">
    <location>
        <position position="56"/>
    </location>
</feature>
<dbReference type="PANTHER" id="PTHR47999">
    <property type="entry name" value="TRANSCRIPTION FACTOR MYB8-RELATED-RELATED"/>
    <property type="match status" value="1"/>
</dbReference>
<keyword evidence="5" id="KW-0010">Activator</keyword>
<dbReference type="InterPro" id="IPR001005">
    <property type="entry name" value="SANT/Myb"/>
</dbReference>
<evidence type="ECO:0000256" key="1">
    <source>
        <dbReference type="ARBA" id="ARBA00004123"/>
    </source>
</evidence>
<dbReference type="Pfam" id="PF00249">
    <property type="entry name" value="Myb_DNA-binding"/>
    <property type="match status" value="1"/>
</dbReference>
<name>A0A7J6HFI6_CANSA</name>
<dbReference type="InterPro" id="IPR009057">
    <property type="entry name" value="Homeodomain-like_sf"/>
</dbReference>
<evidence type="ECO:0000256" key="5">
    <source>
        <dbReference type="ARBA" id="ARBA00023159"/>
    </source>
</evidence>
<dbReference type="PANTHER" id="PTHR47999:SF24">
    <property type="entry name" value="TRANSCRIPTION FACTOR MYB90"/>
    <property type="match status" value="1"/>
</dbReference>
<keyword evidence="6" id="KW-0804">Transcription</keyword>
<dbReference type="GO" id="GO:0005634">
    <property type="term" value="C:nucleus"/>
    <property type="evidence" value="ECO:0007669"/>
    <property type="project" value="UniProtKB-SubCell"/>
</dbReference>
<evidence type="ECO:0000313" key="12">
    <source>
        <dbReference type="Proteomes" id="UP000525078"/>
    </source>
</evidence>
<protein>
    <submittedName>
        <fullName evidence="11">Uncharacterized protein</fullName>
    </submittedName>
</protein>
<evidence type="ECO:0000256" key="7">
    <source>
        <dbReference type="ARBA" id="ARBA00023242"/>
    </source>
</evidence>
<feature type="region of interest" description="Disordered" evidence="8">
    <location>
        <begin position="1"/>
        <end position="22"/>
    </location>
</feature>
<dbReference type="Proteomes" id="UP000525078">
    <property type="component" value="Unassembled WGS sequence"/>
</dbReference>
<keyword evidence="3" id="KW-0805">Transcription regulation</keyword>
<dbReference type="InterPro" id="IPR015495">
    <property type="entry name" value="Myb_TF_plants"/>
</dbReference>
<evidence type="ECO:0000256" key="8">
    <source>
        <dbReference type="SAM" id="MobiDB-lite"/>
    </source>
</evidence>
<feature type="domain" description="Myb-like" evidence="9">
    <location>
        <begin position="17"/>
        <end position="56"/>
    </location>
</feature>
<gene>
    <name evidence="11" type="ORF">F8388_018316</name>
</gene>
<evidence type="ECO:0000259" key="9">
    <source>
        <dbReference type="PROSITE" id="PS50090"/>
    </source>
</evidence>
<dbReference type="EMBL" id="JAATIP010000013">
    <property type="protein sequence ID" value="KAF4393825.1"/>
    <property type="molecule type" value="Genomic_DNA"/>
</dbReference>
<accession>A0A7J6HFI6</accession>
<comment type="subcellular location">
    <subcellularLocation>
        <location evidence="1">Nucleus</location>
    </subcellularLocation>
</comment>
<sequence>MVTALVMDQREGSSSGGRAVRKGAWTREEDDLLRDCVDKYGEGKWHLVPLRAGLNR</sequence>
<organism evidence="11 12">
    <name type="scientific">Cannabis sativa</name>
    <name type="common">Hemp</name>
    <name type="synonym">Marijuana</name>
    <dbReference type="NCBI Taxonomy" id="3483"/>
    <lineage>
        <taxon>Eukaryota</taxon>
        <taxon>Viridiplantae</taxon>
        <taxon>Streptophyta</taxon>
        <taxon>Embryophyta</taxon>
        <taxon>Tracheophyta</taxon>
        <taxon>Spermatophyta</taxon>
        <taxon>Magnoliopsida</taxon>
        <taxon>eudicotyledons</taxon>
        <taxon>Gunneridae</taxon>
        <taxon>Pentapetalae</taxon>
        <taxon>rosids</taxon>
        <taxon>fabids</taxon>
        <taxon>Rosales</taxon>
        <taxon>Cannabaceae</taxon>
        <taxon>Cannabis</taxon>
    </lineage>
</organism>
<evidence type="ECO:0000259" key="10">
    <source>
        <dbReference type="PROSITE" id="PS51294"/>
    </source>
</evidence>
<dbReference type="PROSITE" id="PS50090">
    <property type="entry name" value="MYB_LIKE"/>
    <property type="match status" value="1"/>
</dbReference>
<dbReference type="GO" id="GO:0003677">
    <property type="term" value="F:DNA binding"/>
    <property type="evidence" value="ECO:0007669"/>
    <property type="project" value="UniProtKB-KW"/>
</dbReference>